<name>A0A2J0Q827_9BACT</name>
<keyword evidence="5 7" id="KW-0378">Hydrolase</keyword>
<keyword evidence="6 7" id="KW-0862">Zinc</keyword>
<evidence type="ECO:0000313" key="9">
    <source>
        <dbReference type="Proteomes" id="UP000228496"/>
    </source>
</evidence>
<keyword evidence="2 7" id="KW-0540">Nuclease</keyword>
<feature type="binding site" evidence="7">
    <location>
        <position position="201"/>
    </location>
    <ligand>
        <name>Zn(2+)</name>
        <dbReference type="ChEBI" id="CHEBI:29105"/>
        <note>catalytic</note>
    </ligand>
</feature>
<keyword evidence="3 7" id="KW-0479">Metal-binding</keyword>
<dbReference type="GO" id="GO:0008270">
    <property type="term" value="F:zinc ion binding"/>
    <property type="evidence" value="ECO:0007669"/>
    <property type="project" value="UniProtKB-UniRule"/>
</dbReference>
<keyword evidence="7" id="KW-0698">rRNA processing</keyword>
<proteinExistence type="inferred from homology"/>
<keyword evidence="7" id="KW-0690">Ribosome biogenesis</keyword>
<dbReference type="GO" id="GO:0005737">
    <property type="term" value="C:cytoplasm"/>
    <property type="evidence" value="ECO:0007669"/>
    <property type="project" value="UniProtKB-SubCell"/>
</dbReference>
<evidence type="ECO:0000313" key="8">
    <source>
        <dbReference type="EMBL" id="PJE51304.1"/>
    </source>
</evidence>
<protein>
    <recommendedName>
        <fullName evidence="7">Endoribonuclease YbeY</fullName>
        <ecNumber evidence="7">3.1.-.-</ecNumber>
    </recommendedName>
</protein>
<dbReference type="SUPFAM" id="SSF55486">
    <property type="entry name" value="Metalloproteases ('zincins'), catalytic domain"/>
    <property type="match status" value="1"/>
</dbReference>
<dbReference type="Gene3D" id="3.40.390.30">
    <property type="entry name" value="Metalloproteases ('zincins'), catalytic domain"/>
    <property type="match status" value="1"/>
</dbReference>
<comment type="subcellular location">
    <subcellularLocation>
        <location evidence="7">Cytoplasm</location>
    </subcellularLocation>
</comment>
<dbReference type="GO" id="GO:0006364">
    <property type="term" value="P:rRNA processing"/>
    <property type="evidence" value="ECO:0007669"/>
    <property type="project" value="UniProtKB-UniRule"/>
</dbReference>
<dbReference type="NCBIfam" id="TIGR00043">
    <property type="entry name" value="rRNA maturation RNase YbeY"/>
    <property type="match status" value="2"/>
</dbReference>
<dbReference type="PROSITE" id="PS01306">
    <property type="entry name" value="UPF0054"/>
    <property type="match status" value="1"/>
</dbReference>
<evidence type="ECO:0000256" key="3">
    <source>
        <dbReference type="ARBA" id="ARBA00022723"/>
    </source>
</evidence>
<comment type="function">
    <text evidence="7">Single strand-specific metallo-endoribonuclease involved in late-stage 70S ribosome quality control and in maturation of the 3' terminus of the 16S rRNA.</text>
</comment>
<comment type="caution">
    <text evidence="8">The sequence shown here is derived from an EMBL/GenBank/DDBJ whole genome shotgun (WGS) entry which is preliminary data.</text>
</comment>
<dbReference type="InterPro" id="IPR002036">
    <property type="entry name" value="YbeY"/>
</dbReference>
<dbReference type="Proteomes" id="UP000228496">
    <property type="component" value="Unassembled WGS sequence"/>
</dbReference>
<dbReference type="HAMAP" id="MF_00009">
    <property type="entry name" value="Endoribonucl_YbeY"/>
    <property type="match status" value="1"/>
</dbReference>
<evidence type="ECO:0000256" key="1">
    <source>
        <dbReference type="ARBA" id="ARBA00010875"/>
    </source>
</evidence>
<dbReference type="EC" id="3.1.-.-" evidence="7"/>
<dbReference type="InterPro" id="IPR023091">
    <property type="entry name" value="MetalPrtase_cat_dom_sf_prd"/>
</dbReference>
<dbReference type="Pfam" id="PF02130">
    <property type="entry name" value="YbeY"/>
    <property type="match status" value="2"/>
</dbReference>
<evidence type="ECO:0000256" key="2">
    <source>
        <dbReference type="ARBA" id="ARBA00022722"/>
    </source>
</evidence>
<sequence>MFLDKFICKQYVIYDNLNFTHAFNCEWHKNYFTIFKQIKNLIDLVLNTQTDDKKYDRKFFYGLLETAVHEVIPFVDKISVSINLVGTSRIKDLNKKYRGKNKITDVLSFPIHSAKDFRNSDSFNGIRKEVDIGKEKHAIMDLGDIFICLPVIKKEAKREHLSKGGFLNNPAKDEKAVEEILRHKLAQMTVHGFLHLLGYDHHSPEEENEMFGLQDKIINNIVL</sequence>
<evidence type="ECO:0000256" key="4">
    <source>
        <dbReference type="ARBA" id="ARBA00022759"/>
    </source>
</evidence>
<keyword evidence="4 7" id="KW-0255">Endonuclease</keyword>
<keyword evidence="7" id="KW-0963">Cytoplasm</keyword>
<dbReference type="PANTHER" id="PTHR46986">
    <property type="entry name" value="ENDORIBONUCLEASE YBEY, CHLOROPLASTIC"/>
    <property type="match status" value="1"/>
</dbReference>
<gene>
    <name evidence="7" type="primary">ybeY</name>
    <name evidence="8" type="ORF">COV29_00935</name>
</gene>
<reference evidence="8 9" key="1">
    <citation type="submission" date="2017-09" db="EMBL/GenBank/DDBJ databases">
        <title>Depth-based differentiation of microbial function through sediment-hosted aquifers and enrichment of novel symbionts in the deep terrestrial subsurface.</title>
        <authorList>
            <person name="Probst A.J."/>
            <person name="Ladd B."/>
            <person name="Jarett J.K."/>
            <person name="Geller-Mcgrath D.E."/>
            <person name="Sieber C.M."/>
            <person name="Emerson J.B."/>
            <person name="Anantharaman K."/>
            <person name="Thomas B.C."/>
            <person name="Malmstrom R."/>
            <person name="Stieglmeier M."/>
            <person name="Klingl A."/>
            <person name="Woyke T."/>
            <person name="Ryan C.M."/>
            <person name="Banfield J.F."/>
        </authorList>
    </citation>
    <scope>NUCLEOTIDE SEQUENCE [LARGE SCALE GENOMIC DNA]</scope>
    <source>
        <strain evidence="8">CG10_big_fil_rev_8_21_14_0_10_36_16</strain>
    </source>
</reference>
<comment type="similarity">
    <text evidence="1 7">Belongs to the endoribonuclease YbeY family.</text>
</comment>
<evidence type="ECO:0000256" key="6">
    <source>
        <dbReference type="ARBA" id="ARBA00022833"/>
    </source>
</evidence>
<accession>A0A2J0Q827</accession>
<dbReference type="EMBL" id="PCXQ01000003">
    <property type="protein sequence ID" value="PJE51304.1"/>
    <property type="molecule type" value="Genomic_DNA"/>
</dbReference>
<feature type="binding site" evidence="7">
    <location>
        <position position="195"/>
    </location>
    <ligand>
        <name>Zn(2+)</name>
        <dbReference type="ChEBI" id="CHEBI:29105"/>
        <note>catalytic</note>
    </ligand>
</feature>
<comment type="cofactor">
    <cofactor evidence="7">
        <name>Zn(2+)</name>
        <dbReference type="ChEBI" id="CHEBI:29105"/>
    </cofactor>
    <text evidence="7">Binds 1 zinc ion.</text>
</comment>
<dbReference type="GO" id="GO:0004521">
    <property type="term" value="F:RNA endonuclease activity"/>
    <property type="evidence" value="ECO:0007669"/>
    <property type="project" value="UniProtKB-UniRule"/>
</dbReference>
<dbReference type="InterPro" id="IPR020549">
    <property type="entry name" value="YbeY_CS"/>
</dbReference>
<evidence type="ECO:0000256" key="5">
    <source>
        <dbReference type="ARBA" id="ARBA00022801"/>
    </source>
</evidence>
<dbReference type="AlphaFoldDB" id="A0A2J0Q827"/>
<dbReference type="GO" id="GO:0004222">
    <property type="term" value="F:metalloendopeptidase activity"/>
    <property type="evidence" value="ECO:0007669"/>
    <property type="project" value="InterPro"/>
</dbReference>
<dbReference type="PANTHER" id="PTHR46986:SF1">
    <property type="entry name" value="ENDORIBONUCLEASE YBEY, CHLOROPLASTIC"/>
    <property type="match status" value="1"/>
</dbReference>
<organism evidence="8 9">
    <name type="scientific">Candidatus Yanofskybacteria bacterium CG10_big_fil_rev_8_21_14_0_10_36_16</name>
    <dbReference type="NCBI Taxonomy" id="1975096"/>
    <lineage>
        <taxon>Bacteria</taxon>
        <taxon>Candidatus Yanofskyibacteriota</taxon>
    </lineage>
</organism>
<feature type="binding site" evidence="7">
    <location>
        <position position="191"/>
    </location>
    <ligand>
        <name>Zn(2+)</name>
        <dbReference type="ChEBI" id="CHEBI:29105"/>
        <note>catalytic</note>
    </ligand>
</feature>
<evidence type="ECO:0000256" key="7">
    <source>
        <dbReference type="HAMAP-Rule" id="MF_00009"/>
    </source>
</evidence>